<evidence type="ECO:0000313" key="14">
    <source>
        <dbReference type="Proteomes" id="UP000008820"/>
    </source>
</evidence>
<evidence type="ECO:0000256" key="3">
    <source>
        <dbReference type="ARBA" id="ARBA00022448"/>
    </source>
</evidence>
<dbReference type="Pfam" id="PF00858">
    <property type="entry name" value="ASC"/>
    <property type="match status" value="1"/>
</dbReference>
<dbReference type="GO" id="GO:0015280">
    <property type="term" value="F:ligand-gated sodium channel activity"/>
    <property type="evidence" value="ECO:0007669"/>
    <property type="project" value="TreeGrafter"/>
</dbReference>
<comment type="similarity">
    <text evidence="2 12">Belongs to the amiloride-sensitive sodium channel (TC 1.A.6) family.</text>
</comment>
<name>A0A6I8U271_AEDAE</name>
<dbReference type="InParanoid" id="A0A6I8U271"/>
<proteinExistence type="inferred from homology"/>
<protein>
    <submittedName>
        <fullName evidence="13">Uncharacterized protein</fullName>
    </submittedName>
</protein>
<reference evidence="13" key="2">
    <citation type="submission" date="2020-05" db="UniProtKB">
        <authorList>
            <consortium name="EnsemblMetazoa"/>
        </authorList>
    </citation>
    <scope>IDENTIFICATION</scope>
    <source>
        <strain evidence="13">LVP_AGWG</strain>
    </source>
</reference>
<keyword evidence="4 12" id="KW-0894">Sodium channel</keyword>
<evidence type="ECO:0000313" key="13">
    <source>
        <dbReference type="EnsemblMetazoa" id="AAEL022385-PA"/>
    </source>
</evidence>
<dbReference type="Gene3D" id="1.10.287.820">
    <property type="entry name" value="Acid-sensing ion channel domain"/>
    <property type="match status" value="1"/>
</dbReference>
<organism evidence="13 14">
    <name type="scientific">Aedes aegypti</name>
    <name type="common">Yellowfever mosquito</name>
    <name type="synonym">Culex aegypti</name>
    <dbReference type="NCBI Taxonomy" id="7159"/>
    <lineage>
        <taxon>Eukaryota</taxon>
        <taxon>Metazoa</taxon>
        <taxon>Ecdysozoa</taxon>
        <taxon>Arthropoda</taxon>
        <taxon>Hexapoda</taxon>
        <taxon>Insecta</taxon>
        <taxon>Pterygota</taxon>
        <taxon>Neoptera</taxon>
        <taxon>Endopterygota</taxon>
        <taxon>Diptera</taxon>
        <taxon>Nematocera</taxon>
        <taxon>Culicoidea</taxon>
        <taxon>Culicidae</taxon>
        <taxon>Culicinae</taxon>
        <taxon>Aedini</taxon>
        <taxon>Aedes</taxon>
        <taxon>Stegomyia</taxon>
    </lineage>
</organism>
<keyword evidence="11 12" id="KW-0407">Ion channel</keyword>
<keyword evidence="6" id="KW-1133">Transmembrane helix</keyword>
<comment type="subcellular location">
    <subcellularLocation>
        <location evidence="1">Membrane</location>
        <topology evidence="1">Multi-pass membrane protein</topology>
    </subcellularLocation>
</comment>
<keyword evidence="9" id="KW-0472">Membrane</keyword>
<evidence type="ECO:0000256" key="6">
    <source>
        <dbReference type="ARBA" id="ARBA00022989"/>
    </source>
</evidence>
<keyword evidence="14" id="KW-1185">Reference proteome</keyword>
<evidence type="ECO:0000256" key="7">
    <source>
        <dbReference type="ARBA" id="ARBA00023053"/>
    </source>
</evidence>
<dbReference type="OrthoDB" id="6628406at2759"/>
<evidence type="ECO:0000256" key="11">
    <source>
        <dbReference type="ARBA" id="ARBA00023303"/>
    </source>
</evidence>
<dbReference type="PANTHER" id="PTHR11690:SF247">
    <property type="entry name" value="PICKPOCKET 23, ISOFORM C"/>
    <property type="match status" value="1"/>
</dbReference>
<evidence type="ECO:0000256" key="12">
    <source>
        <dbReference type="RuleBase" id="RU000679"/>
    </source>
</evidence>
<gene>
    <name evidence="13" type="primary">110675789</name>
</gene>
<evidence type="ECO:0000256" key="9">
    <source>
        <dbReference type="ARBA" id="ARBA00023136"/>
    </source>
</evidence>
<dbReference type="Proteomes" id="UP000008820">
    <property type="component" value="Chromosome 2"/>
</dbReference>
<accession>A0A6I8U271</accession>
<keyword evidence="5 12" id="KW-0812">Transmembrane</keyword>
<reference evidence="13 14" key="1">
    <citation type="submission" date="2017-06" db="EMBL/GenBank/DDBJ databases">
        <title>Aedes aegypti genome working group (AGWG) sequencing and assembly.</title>
        <authorList>
            <consortium name="Aedes aegypti Genome Working Group (AGWG)"/>
            <person name="Matthews B.J."/>
        </authorList>
    </citation>
    <scope>NUCLEOTIDE SEQUENCE [LARGE SCALE GENOMIC DNA]</scope>
    <source>
        <strain evidence="13 14">LVP_AGWG</strain>
    </source>
</reference>
<dbReference type="GO" id="GO:0005886">
    <property type="term" value="C:plasma membrane"/>
    <property type="evidence" value="ECO:0007669"/>
    <property type="project" value="TreeGrafter"/>
</dbReference>
<dbReference type="AlphaFoldDB" id="A0A6I8U271"/>
<keyword evidence="10 12" id="KW-0739">Sodium transport</keyword>
<evidence type="ECO:0000256" key="4">
    <source>
        <dbReference type="ARBA" id="ARBA00022461"/>
    </source>
</evidence>
<evidence type="ECO:0000256" key="8">
    <source>
        <dbReference type="ARBA" id="ARBA00023065"/>
    </source>
</evidence>
<evidence type="ECO:0000256" key="10">
    <source>
        <dbReference type="ARBA" id="ARBA00023201"/>
    </source>
</evidence>
<keyword evidence="8 12" id="KW-0406">Ion transport</keyword>
<dbReference type="PANTHER" id="PTHR11690">
    <property type="entry name" value="AMILORIDE-SENSITIVE SODIUM CHANNEL-RELATED"/>
    <property type="match status" value="1"/>
</dbReference>
<sequence length="438" mass="50303">MAYQFYISKFFRRVISKSSLHGGFHMTGPLHTIFEKYMWGVIIISSILCSLYLITLFWLRYLTNPTVISLDRNYHEWNTTFPSLTVCFHDRLNSTARDNVIKRVKPANVTKFEIFLNLLAETEITNIQRLKGYDEYSKLNINAILNEIVNHVDVPVQLSNGIETNMVRVITELGICYSFNSAIIQYLSVETSESNLGKKDLIEISIMERDTTASLNNLSSNGNIFYHGPFEIPTYLRQLSVPSSASTFLQMSFKPVIITADTTIENLYVQQRSCRYTYESNLKLFPKFYSYSLCLFECKLQQFFEKCGCVPYLYNLGVGIPVCRLKELECISDNLVKVQQVVSSCGCLKDCNLINFTLQSYLMIDWFNNPLIKWDMIISKVRYSRRIIFDLADAMVSTGGIAALFFGASFVTVVEISFLIVRTTWISGLGLNQTKQWK</sequence>
<keyword evidence="3 12" id="KW-0813">Transport</keyword>
<evidence type="ECO:0000256" key="1">
    <source>
        <dbReference type="ARBA" id="ARBA00004141"/>
    </source>
</evidence>
<evidence type="ECO:0000256" key="5">
    <source>
        <dbReference type="ARBA" id="ARBA00022692"/>
    </source>
</evidence>
<dbReference type="InterPro" id="IPR001873">
    <property type="entry name" value="ENaC"/>
</dbReference>
<keyword evidence="7" id="KW-0915">Sodium</keyword>
<dbReference type="EnsemblMetazoa" id="AAEL022385-RA">
    <property type="protein sequence ID" value="AAEL022385-PA"/>
    <property type="gene ID" value="AAEL022385"/>
</dbReference>
<evidence type="ECO:0000256" key="2">
    <source>
        <dbReference type="ARBA" id="ARBA00007193"/>
    </source>
</evidence>